<evidence type="ECO:0000313" key="1">
    <source>
        <dbReference type="EMBL" id="GAA4353877.1"/>
    </source>
</evidence>
<evidence type="ECO:0008006" key="3">
    <source>
        <dbReference type="Google" id="ProtNLM"/>
    </source>
</evidence>
<name>A0ABP8I9I8_9BURK</name>
<evidence type="ECO:0000313" key="2">
    <source>
        <dbReference type="Proteomes" id="UP001500975"/>
    </source>
</evidence>
<comment type="caution">
    <text evidence="1">The sequence shown here is derived from an EMBL/GenBank/DDBJ whole genome shotgun (WGS) entry which is preliminary data.</text>
</comment>
<dbReference type="InterPro" id="IPR011051">
    <property type="entry name" value="RmlC_Cupin_sf"/>
</dbReference>
<proteinExistence type="predicted"/>
<protein>
    <recommendedName>
        <fullName evidence="3">ChrR-like cupin domain-containing protein</fullName>
    </recommendedName>
</protein>
<dbReference type="Proteomes" id="UP001500975">
    <property type="component" value="Unassembled WGS sequence"/>
</dbReference>
<accession>A0ABP8I9I8</accession>
<dbReference type="SUPFAM" id="SSF51182">
    <property type="entry name" value="RmlC-like cupins"/>
    <property type="match status" value="2"/>
</dbReference>
<organism evidence="1 2">
    <name type="scientific">Variovorax defluvii</name>
    <dbReference type="NCBI Taxonomy" id="913761"/>
    <lineage>
        <taxon>Bacteria</taxon>
        <taxon>Pseudomonadati</taxon>
        <taxon>Pseudomonadota</taxon>
        <taxon>Betaproteobacteria</taxon>
        <taxon>Burkholderiales</taxon>
        <taxon>Comamonadaceae</taxon>
        <taxon>Variovorax</taxon>
    </lineage>
</organism>
<sequence>MRVSEALQAESGVVGSMREGVLELKILLTGEDESPNNYCLQMNRTGTGGWGTPRHRHNFDQVRYILKGDYPYAKGKSMPEGWVCYFPESVHYGPQERPEGLEMLTCQFGGASGNGFLSVARREAANEALKKKGEFKNGIFTYLDEQGKRHNQDGSEACFEEATGQKLSFAKARYDDIVLMNPASYDWIPEVAPGVATRWLGTFTERKTRIALTRIEQDATFSAGEEDAIELVFLSKGKLVVNGQEYGPHTAFEFLAGEGPISLKAAAESEILRILLPRF</sequence>
<gene>
    <name evidence="1" type="ORF">GCM10023165_44590</name>
</gene>
<dbReference type="EMBL" id="BAABGJ010000079">
    <property type="protein sequence ID" value="GAA4353877.1"/>
    <property type="molecule type" value="Genomic_DNA"/>
</dbReference>
<keyword evidence="2" id="KW-1185">Reference proteome</keyword>
<dbReference type="Gene3D" id="2.60.120.10">
    <property type="entry name" value="Jelly Rolls"/>
    <property type="match status" value="1"/>
</dbReference>
<dbReference type="InterPro" id="IPR014710">
    <property type="entry name" value="RmlC-like_jellyroll"/>
</dbReference>
<reference evidence="2" key="1">
    <citation type="journal article" date="2019" name="Int. J. Syst. Evol. Microbiol.">
        <title>The Global Catalogue of Microorganisms (GCM) 10K type strain sequencing project: providing services to taxonomists for standard genome sequencing and annotation.</title>
        <authorList>
            <consortium name="The Broad Institute Genomics Platform"/>
            <consortium name="The Broad Institute Genome Sequencing Center for Infectious Disease"/>
            <person name="Wu L."/>
            <person name="Ma J."/>
        </authorList>
    </citation>
    <scope>NUCLEOTIDE SEQUENCE [LARGE SCALE GENOMIC DNA]</scope>
    <source>
        <strain evidence="2">JCM 17804</strain>
    </source>
</reference>